<name>A0A8T3VCJ0_9EURY</name>
<evidence type="ECO:0000259" key="1">
    <source>
        <dbReference type="Pfam" id="PF07179"/>
    </source>
</evidence>
<sequence length="256" mass="29025">MDEENLKNDAEIDNSRLEELIKQDITPQMQREVFDILKKSRLFLPIDFGEDAFKGIENSEPGDVIEGPKGFSIQFLTDDNGNKAVPLFTSEEMMQKAGVHTSVMVMYMSDLAGMLAQSDRYSIISINPFTEFGLNMPIEAFLAQFDFKPDSLKELLAKKDINDDELKEALMSSQMIVGCVDAEEGTSFVMIWDDNKKSHLPLFTDIEEFKKIFEKYSDDVYPQAYYFADLVKVAKDDFVINPASESLILSPEAFKG</sequence>
<dbReference type="AlphaFoldDB" id="A0A8T3VCJ0"/>
<evidence type="ECO:0000313" key="2">
    <source>
        <dbReference type="EMBL" id="MBE6502570.1"/>
    </source>
</evidence>
<dbReference type="RefSeq" id="WP_303739644.1">
    <property type="nucleotide sequence ID" value="NZ_SUTK01000078.1"/>
</dbReference>
<accession>A0A8T3VCJ0</accession>
<evidence type="ECO:0000313" key="3">
    <source>
        <dbReference type="Proteomes" id="UP000783037"/>
    </source>
</evidence>
<proteinExistence type="predicted"/>
<dbReference type="Pfam" id="PF07179">
    <property type="entry name" value="SseB"/>
    <property type="match status" value="1"/>
</dbReference>
<dbReference type="EMBL" id="SUTK01000078">
    <property type="protein sequence ID" value="MBE6502570.1"/>
    <property type="molecule type" value="Genomic_DNA"/>
</dbReference>
<reference evidence="2" key="1">
    <citation type="submission" date="2019-04" db="EMBL/GenBank/DDBJ databases">
        <title>Evolution of Biomass-Degrading Anaerobic Consortia Revealed by Metagenomics.</title>
        <authorList>
            <person name="Peng X."/>
        </authorList>
    </citation>
    <scope>NUCLEOTIDE SEQUENCE</scope>
    <source>
        <strain evidence="2">SIG18</strain>
    </source>
</reference>
<protein>
    <submittedName>
        <fullName evidence="2">SseB family protein</fullName>
    </submittedName>
</protein>
<gene>
    <name evidence="2" type="ORF">E7Z79_09070</name>
</gene>
<organism evidence="2 3">
    <name type="scientific">Methanobrevibacter thaueri</name>
    <dbReference type="NCBI Taxonomy" id="190975"/>
    <lineage>
        <taxon>Archaea</taxon>
        <taxon>Methanobacteriati</taxon>
        <taxon>Methanobacteriota</taxon>
        <taxon>Methanomada group</taxon>
        <taxon>Methanobacteria</taxon>
        <taxon>Methanobacteriales</taxon>
        <taxon>Methanobacteriaceae</taxon>
        <taxon>Methanobrevibacter</taxon>
    </lineage>
</organism>
<dbReference type="Proteomes" id="UP000783037">
    <property type="component" value="Unassembled WGS sequence"/>
</dbReference>
<dbReference type="InterPro" id="IPR009839">
    <property type="entry name" value="SseB_N"/>
</dbReference>
<comment type="caution">
    <text evidence="2">The sequence shown here is derived from an EMBL/GenBank/DDBJ whole genome shotgun (WGS) entry which is preliminary data.</text>
</comment>
<feature type="domain" description="SseB protein N-terminal" evidence="1">
    <location>
        <begin position="23"/>
        <end position="137"/>
    </location>
</feature>